<reference evidence="1 2" key="1">
    <citation type="submission" date="2015-01" db="EMBL/GenBank/DDBJ databases">
        <title>Genome sequencing of Jeotgalibacillus soli.</title>
        <authorList>
            <person name="Goh K.M."/>
            <person name="Chan K.-G."/>
            <person name="Yaakop A.S."/>
            <person name="Ee R."/>
            <person name="Gan H.M."/>
            <person name="Chan C.S."/>
        </authorList>
    </citation>
    <scope>NUCLEOTIDE SEQUENCE [LARGE SCALE GENOMIC DNA]</scope>
    <source>
        <strain evidence="1 2">P9</strain>
    </source>
</reference>
<dbReference type="PATRIC" id="fig|889306.3.peg.3323"/>
<protein>
    <submittedName>
        <fullName evidence="1">Uncharacterized protein</fullName>
    </submittedName>
</protein>
<proteinExistence type="predicted"/>
<dbReference type="Proteomes" id="UP000031938">
    <property type="component" value="Unassembled WGS sequence"/>
</dbReference>
<sequence length="61" mass="7177">MEALIIISLGIAAILLIDFFSGKKKPKCPHCNREYYKPIRRTFEEHETYYCPHCGGEMERE</sequence>
<keyword evidence="2" id="KW-1185">Reference proteome</keyword>
<dbReference type="RefSeq" id="WP_162835603.1">
    <property type="nucleotide sequence ID" value="NZ_JXRP01000019.1"/>
</dbReference>
<name>A0A0C2VK22_9BACL</name>
<accession>A0A0C2VK22</accession>
<comment type="caution">
    <text evidence="1">The sequence shown here is derived from an EMBL/GenBank/DDBJ whole genome shotgun (WGS) entry which is preliminary data.</text>
</comment>
<evidence type="ECO:0000313" key="1">
    <source>
        <dbReference type="EMBL" id="KIL44343.1"/>
    </source>
</evidence>
<organism evidence="1 2">
    <name type="scientific">Jeotgalibacillus soli</name>
    <dbReference type="NCBI Taxonomy" id="889306"/>
    <lineage>
        <taxon>Bacteria</taxon>
        <taxon>Bacillati</taxon>
        <taxon>Bacillota</taxon>
        <taxon>Bacilli</taxon>
        <taxon>Bacillales</taxon>
        <taxon>Caryophanaceae</taxon>
        <taxon>Jeotgalibacillus</taxon>
    </lineage>
</organism>
<gene>
    <name evidence="1" type="ORF">KP78_33070</name>
</gene>
<dbReference type="EMBL" id="JXRP01000019">
    <property type="protein sequence ID" value="KIL44343.1"/>
    <property type="molecule type" value="Genomic_DNA"/>
</dbReference>
<dbReference type="AlphaFoldDB" id="A0A0C2VK22"/>
<evidence type="ECO:0000313" key="2">
    <source>
        <dbReference type="Proteomes" id="UP000031938"/>
    </source>
</evidence>